<dbReference type="WBParaSite" id="PgE182_g001_t02">
    <property type="protein sequence ID" value="PgE182_g001_t02"/>
    <property type="gene ID" value="PgE182_g001"/>
</dbReference>
<proteinExistence type="predicted"/>
<dbReference type="WBParaSite" id="PgE182_g001_t01">
    <property type="protein sequence ID" value="PgE182_g001_t01"/>
    <property type="gene ID" value="PgE182_g001"/>
</dbReference>
<keyword evidence="1" id="KW-1185">Reference proteome</keyword>
<sequence length="109" mass="12828">MKTLRMGQLYEAQLGLVVLSVHMLLNLFKKESLCTTAEKGFDSFSFLLFRYAVITCVVRNYLLEVPVHQTSFHLYLVVHRLLLIKIYLYEWTISNVGTPTFICFWRISF</sequence>
<evidence type="ECO:0000313" key="1">
    <source>
        <dbReference type="Proteomes" id="UP000887569"/>
    </source>
</evidence>
<dbReference type="Proteomes" id="UP000887569">
    <property type="component" value="Unplaced"/>
</dbReference>
<organism evidence="1 3">
    <name type="scientific">Parascaris univalens</name>
    <name type="common">Nematode worm</name>
    <dbReference type="NCBI Taxonomy" id="6257"/>
    <lineage>
        <taxon>Eukaryota</taxon>
        <taxon>Metazoa</taxon>
        <taxon>Ecdysozoa</taxon>
        <taxon>Nematoda</taxon>
        <taxon>Chromadorea</taxon>
        <taxon>Rhabditida</taxon>
        <taxon>Spirurina</taxon>
        <taxon>Ascaridomorpha</taxon>
        <taxon>Ascaridoidea</taxon>
        <taxon>Ascarididae</taxon>
        <taxon>Parascaris</taxon>
    </lineage>
</organism>
<evidence type="ECO:0000313" key="2">
    <source>
        <dbReference type="WBParaSite" id="PgE182_g001_t01"/>
    </source>
</evidence>
<name>A0A915A1T4_PARUN</name>
<dbReference type="WBParaSite" id="PgE182_g001_t03">
    <property type="protein sequence ID" value="PgE182_g001_t03"/>
    <property type="gene ID" value="PgE182_g001"/>
</dbReference>
<reference evidence="2 3" key="1">
    <citation type="submission" date="2022-11" db="UniProtKB">
        <authorList>
            <consortium name="WormBaseParasite"/>
        </authorList>
    </citation>
    <scope>IDENTIFICATION</scope>
</reference>
<evidence type="ECO:0000313" key="3">
    <source>
        <dbReference type="WBParaSite" id="PgE182_g001_t02"/>
    </source>
</evidence>
<protein>
    <submittedName>
        <fullName evidence="2 3">Secreted protein</fullName>
    </submittedName>
</protein>
<dbReference type="AlphaFoldDB" id="A0A915A1T4"/>
<accession>A0A915A1T4</accession>